<evidence type="ECO:0000313" key="2">
    <source>
        <dbReference type="Proteomes" id="UP000023152"/>
    </source>
</evidence>
<reference evidence="1 2" key="1">
    <citation type="journal article" date="2013" name="Curr. Biol.">
        <title>The Genome of the Foraminiferan Reticulomyxa filosa.</title>
        <authorList>
            <person name="Glockner G."/>
            <person name="Hulsmann N."/>
            <person name="Schleicher M."/>
            <person name="Noegel A.A."/>
            <person name="Eichinger L."/>
            <person name="Gallinger C."/>
            <person name="Pawlowski J."/>
            <person name="Sierra R."/>
            <person name="Euteneuer U."/>
            <person name="Pillet L."/>
            <person name="Moustafa A."/>
            <person name="Platzer M."/>
            <person name="Groth M."/>
            <person name="Szafranski K."/>
            <person name="Schliwa M."/>
        </authorList>
    </citation>
    <scope>NUCLEOTIDE SEQUENCE [LARGE SCALE GENOMIC DNA]</scope>
</reference>
<sequence length="115" mass="13008">MKMLLLHEKYVSTRAHFEVNVPYSLKEEWKTYCETVRYDFGARHLDDVVKRLYQLPTAGSMSHISRGQAGNDQNNLYEIVVDEDGFVVGQDEVAEAKAKADVEAKAKADDKANAK</sequence>
<dbReference type="EMBL" id="ASPP01026328">
    <property type="protein sequence ID" value="ETO07253.1"/>
    <property type="molecule type" value="Genomic_DNA"/>
</dbReference>
<organism evidence="1 2">
    <name type="scientific">Reticulomyxa filosa</name>
    <dbReference type="NCBI Taxonomy" id="46433"/>
    <lineage>
        <taxon>Eukaryota</taxon>
        <taxon>Sar</taxon>
        <taxon>Rhizaria</taxon>
        <taxon>Retaria</taxon>
        <taxon>Foraminifera</taxon>
        <taxon>Monothalamids</taxon>
        <taxon>Reticulomyxidae</taxon>
        <taxon>Reticulomyxa</taxon>
    </lineage>
</organism>
<keyword evidence="2" id="KW-1185">Reference proteome</keyword>
<dbReference type="Proteomes" id="UP000023152">
    <property type="component" value="Unassembled WGS sequence"/>
</dbReference>
<dbReference type="AlphaFoldDB" id="X6LZ94"/>
<accession>X6LZ94</accession>
<comment type="caution">
    <text evidence="1">The sequence shown here is derived from an EMBL/GenBank/DDBJ whole genome shotgun (WGS) entry which is preliminary data.</text>
</comment>
<protein>
    <submittedName>
        <fullName evidence="1">Uncharacterized protein</fullName>
    </submittedName>
</protein>
<feature type="non-terminal residue" evidence="1">
    <location>
        <position position="115"/>
    </location>
</feature>
<proteinExistence type="predicted"/>
<name>X6LZ94_RETFI</name>
<evidence type="ECO:0000313" key="1">
    <source>
        <dbReference type="EMBL" id="ETO07253.1"/>
    </source>
</evidence>
<gene>
    <name evidence="1" type="ORF">RFI_30139</name>
</gene>